<organism evidence="4 5">
    <name type="scientific">Haloechinothrix salitolerans</name>
    <dbReference type="NCBI Taxonomy" id="926830"/>
    <lineage>
        <taxon>Bacteria</taxon>
        <taxon>Bacillati</taxon>
        <taxon>Actinomycetota</taxon>
        <taxon>Actinomycetes</taxon>
        <taxon>Pseudonocardiales</taxon>
        <taxon>Pseudonocardiaceae</taxon>
        <taxon>Haloechinothrix</taxon>
    </lineage>
</organism>
<dbReference type="PANTHER" id="PTHR34075">
    <property type="entry name" value="BLR3430 PROTEIN"/>
    <property type="match status" value="1"/>
</dbReference>
<keyword evidence="5" id="KW-1185">Reference proteome</keyword>
<feature type="compositionally biased region" description="Basic and acidic residues" evidence="1">
    <location>
        <begin position="321"/>
        <end position="334"/>
    </location>
</feature>
<evidence type="ECO:0000313" key="5">
    <source>
        <dbReference type="Proteomes" id="UP001596337"/>
    </source>
</evidence>
<feature type="domain" description="ChsH2 C-terminal OB-fold" evidence="2">
    <location>
        <begin position="386"/>
        <end position="442"/>
    </location>
</feature>
<dbReference type="SUPFAM" id="SSF53901">
    <property type="entry name" value="Thiolase-like"/>
    <property type="match status" value="2"/>
</dbReference>
<dbReference type="Gene3D" id="6.10.30.10">
    <property type="match status" value="1"/>
</dbReference>
<dbReference type="Proteomes" id="UP001596337">
    <property type="component" value="Unassembled WGS sequence"/>
</dbReference>
<dbReference type="Pfam" id="PF01796">
    <property type="entry name" value="OB_ChsH2_C"/>
    <property type="match status" value="1"/>
</dbReference>
<dbReference type="EMBL" id="JBHSXX010000001">
    <property type="protein sequence ID" value="MFC6866212.1"/>
    <property type="molecule type" value="Genomic_DNA"/>
</dbReference>
<protein>
    <submittedName>
        <fullName evidence="4">OB-fold domain-containing protein</fullName>
    </submittedName>
</protein>
<dbReference type="RefSeq" id="WP_345407371.1">
    <property type="nucleotide sequence ID" value="NZ_BAABLA010000123.1"/>
</dbReference>
<dbReference type="SUPFAM" id="SSF50249">
    <property type="entry name" value="Nucleic acid-binding proteins"/>
    <property type="match status" value="1"/>
</dbReference>
<dbReference type="InterPro" id="IPR002878">
    <property type="entry name" value="ChsH2_C"/>
</dbReference>
<sequence length="478" mass="49890">MNAHALIGYAAYLPRHRLRRDEVGAALRTSAGRGERVVAAFDEDSTTMAVEAAGAVLAAHPERTATAGAIYFATTSPAYFDKTNAAAVHAALGLPAATFAADLAGSARSGIAAWRAAAASGGFAVAADVRTGRPGSGDETGGGDGAAAFLFGDPDLAIADVLAEASETVEVLDRWRAPGASAGGQWEERFGQHAYLPVLTRTAASVLREAGVGRADHVVVVSPNAGVIKQAMKAIVGRRTTTGPPIGHAGAADAGLGLADALDRASAGETILVLSVADGCDAVLLRATDRLPRMRQSHPVAEQLATGVAVSYPTYLSWRGWLDREPPRRPEPDRPAAPPSARAADWKFSFTGSRCRSCGFVHLPPSRVCKKCRSADDMDSRSLATATGTVATYTVDRLAYSPSPPLIDAVVDFDGGGRYTLEVADTEPDALAVGTRVALTFRRLFTSGGVHNYFWKARVLEQATVDREAELVATGEKA</sequence>
<feature type="domain" description="ChsH2 rubredoxin-like zinc ribbon" evidence="3">
    <location>
        <begin position="350"/>
        <end position="376"/>
    </location>
</feature>
<accession>A0ABW2BV09</accession>
<dbReference type="PANTHER" id="PTHR34075:SF5">
    <property type="entry name" value="BLR3430 PROTEIN"/>
    <property type="match status" value="1"/>
</dbReference>
<gene>
    <name evidence="4" type="ORF">ACFQGD_03555</name>
</gene>
<dbReference type="Gene3D" id="3.40.47.10">
    <property type="match status" value="1"/>
</dbReference>
<dbReference type="InterPro" id="IPR052513">
    <property type="entry name" value="Thioester_dehydratase-like"/>
</dbReference>
<evidence type="ECO:0000256" key="1">
    <source>
        <dbReference type="SAM" id="MobiDB-lite"/>
    </source>
</evidence>
<evidence type="ECO:0000313" key="4">
    <source>
        <dbReference type="EMBL" id="MFC6866212.1"/>
    </source>
</evidence>
<evidence type="ECO:0000259" key="2">
    <source>
        <dbReference type="Pfam" id="PF01796"/>
    </source>
</evidence>
<feature type="region of interest" description="Disordered" evidence="1">
    <location>
        <begin position="321"/>
        <end position="342"/>
    </location>
</feature>
<name>A0ABW2BV09_9PSEU</name>
<reference evidence="5" key="1">
    <citation type="journal article" date="2019" name="Int. J. Syst. Evol. Microbiol.">
        <title>The Global Catalogue of Microorganisms (GCM) 10K type strain sequencing project: providing services to taxonomists for standard genome sequencing and annotation.</title>
        <authorList>
            <consortium name="The Broad Institute Genomics Platform"/>
            <consortium name="The Broad Institute Genome Sequencing Center for Infectious Disease"/>
            <person name="Wu L."/>
            <person name="Ma J."/>
        </authorList>
    </citation>
    <scope>NUCLEOTIDE SEQUENCE [LARGE SCALE GENOMIC DNA]</scope>
    <source>
        <strain evidence="5">KCTC 32255</strain>
    </source>
</reference>
<dbReference type="Pfam" id="PF12172">
    <property type="entry name" value="zf-ChsH2"/>
    <property type="match status" value="1"/>
</dbReference>
<dbReference type="InterPro" id="IPR022002">
    <property type="entry name" value="ChsH2_Znr"/>
</dbReference>
<proteinExistence type="predicted"/>
<comment type="caution">
    <text evidence="4">The sequence shown here is derived from an EMBL/GenBank/DDBJ whole genome shotgun (WGS) entry which is preliminary data.</text>
</comment>
<dbReference type="InterPro" id="IPR012340">
    <property type="entry name" value="NA-bd_OB-fold"/>
</dbReference>
<dbReference type="InterPro" id="IPR016039">
    <property type="entry name" value="Thiolase-like"/>
</dbReference>
<evidence type="ECO:0000259" key="3">
    <source>
        <dbReference type="Pfam" id="PF12172"/>
    </source>
</evidence>